<dbReference type="InterPro" id="IPR052716">
    <property type="entry name" value="MOSC_domain"/>
</dbReference>
<organism evidence="2 3">
    <name type="scientific">Dehalobacter restrictus (strain DSM 9455 / PER-K23)</name>
    <dbReference type="NCBI Taxonomy" id="871738"/>
    <lineage>
        <taxon>Bacteria</taxon>
        <taxon>Bacillati</taxon>
        <taxon>Bacillota</taxon>
        <taxon>Clostridia</taxon>
        <taxon>Eubacteriales</taxon>
        <taxon>Desulfitobacteriaceae</taxon>
        <taxon>Dehalobacter</taxon>
    </lineage>
</organism>
<reference evidence="2 3" key="1">
    <citation type="journal article" date="2013" name="Stand. Genomic Sci.">
        <title>Complete genome sequence of Dehalobacter restrictus PER-K23(T.).</title>
        <authorList>
            <person name="Kruse T."/>
            <person name="Maillard J."/>
            <person name="Goodwin L."/>
            <person name="Woyke T."/>
            <person name="Teshima H."/>
            <person name="Bruce D."/>
            <person name="Detter C."/>
            <person name="Tapia R."/>
            <person name="Han C."/>
            <person name="Huntemann M."/>
            <person name="Wei C.L."/>
            <person name="Han J."/>
            <person name="Chen A."/>
            <person name="Kyrpides N."/>
            <person name="Szeto E."/>
            <person name="Markowitz V."/>
            <person name="Ivanova N."/>
            <person name="Pagani I."/>
            <person name="Pati A."/>
            <person name="Pitluck S."/>
            <person name="Nolan M."/>
            <person name="Holliger C."/>
            <person name="Smidt H."/>
        </authorList>
    </citation>
    <scope>NUCLEOTIDE SEQUENCE [LARGE SCALE GENOMIC DNA]</scope>
    <source>
        <strain evidence="3">DSM 9455</strain>
    </source>
</reference>
<evidence type="ECO:0000313" key="3">
    <source>
        <dbReference type="Proteomes" id="UP000018934"/>
    </source>
</evidence>
<evidence type="ECO:0000313" key="2">
    <source>
        <dbReference type="EMBL" id="AHF10695.1"/>
    </source>
</evidence>
<dbReference type="PANTHER" id="PTHR36930">
    <property type="entry name" value="METAL-SULFUR CLUSTER BIOSYNTHESIS PROTEINS YUAD-RELATED"/>
    <property type="match status" value="1"/>
</dbReference>
<dbReference type="PROSITE" id="PS51340">
    <property type="entry name" value="MOSC"/>
    <property type="match status" value="1"/>
</dbReference>
<sequence>MVGKVLSINISDVRGIVKTSIPEVNVLENWGLEGDAHAGDWERQVSIFPEEALIKVPEHKREEVMTAGYTENFTISGIELDDLMAGTTVKIGESEIYIVKVGKEHKEYGRPYIVSREGRFGKAVKGGKVKVGDEVTVIKKES</sequence>
<dbReference type="EMBL" id="CP007033">
    <property type="protein sequence ID" value="AHF10695.1"/>
    <property type="molecule type" value="Genomic_DNA"/>
</dbReference>
<evidence type="ECO:0000259" key="1">
    <source>
        <dbReference type="PROSITE" id="PS51340"/>
    </source>
</evidence>
<proteinExistence type="predicted"/>
<accession>A0ABM5P7M1</accession>
<dbReference type="RefSeq" id="WP_025206051.1">
    <property type="nucleotide sequence ID" value="NZ_CP007033.1"/>
</dbReference>
<dbReference type="InterPro" id="IPR005302">
    <property type="entry name" value="MoCF_Sase_C"/>
</dbReference>
<dbReference type="Gene3D" id="2.40.33.20">
    <property type="entry name" value="PK beta-barrel domain-like"/>
    <property type="match status" value="1"/>
</dbReference>
<gene>
    <name evidence="2" type="ORF">DEHRE_11980</name>
</gene>
<dbReference type="InterPro" id="IPR011037">
    <property type="entry name" value="Pyrv_Knase-like_insert_dom_sf"/>
</dbReference>
<dbReference type="Proteomes" id="UP000018934">
    <property type="component" value="Chromosome"/>
</dbReference>
<name>A0ABM5P7M1_DEHRP</name>
<protein>
    <submittedName>
        <fullName evidence="2">Molybdenum cofactor biosynthesis protein MoaC</fullName>
    </submittedName>
</protein>
<feature type="domain" description="MOSC" evidence="1">
    <location>
        <begin position="19"/>
        <end position="138"/>
    </location>
</feature>
<dbReference type="PANTHER" id="PTHR36930:SF1">
    <property type="entry name" value="MOSC DOMAIN-CONTAINING PROTEIN"/>
    <property type="match status" value="1"/>
</dbReference>
<dbReference type="SUPFAM" id="SSF50800">
    <property type="entry name" value="PK beta-barrel domain-like"/>
    <property type="match status" value="1"/>
</dbReference>
<keyword evidence="3" id="KW-1185">Reference proteome</keyword>